<feature type="compositionally biased region" description="Polar residues" evidence="2">
    <location>
        <begin position="207"/>
        <end position="225"/>
    </location>
</feature>
<protein>
    <submittedName>
        <fullName evidence="3">Uncharacterized protein</fullName>
    </submittedName>
</protein>
<accession>A0A3M7QQL3</accession>
<dbReference type="Proteomes" id="UP000276133">
    <property type="component" value="Unassembled WGS sequence"/>
</dbReference>
<feature type="compositionally biased region" description="Polar residues" evidence="2">
    <location>
        <begin position="236"/>
        <end position="248"/>
    </location>
</feature>
<keyword evidence="1" id="KW-0175">Coiled coil</keyword>
<feature type="coiled-coil region" evidence="1">
    <location>
        <begin position="117"/>
        <end position="144"/>
    </location>
</feature>
<evidence type="ECO:0000313" key="4">
    <source>
        <dbReference type="Proteomes" id="UP000276133"/>
    </source>
</evidence>
<comment type="caution">
    <text evidence="3">The sequence shown here is derived from an EMBL/GenBank/DDBJ whole genome shotgun (WGS) entry which is preliminary data.</text>
</comment>
<reference evidence="3 4" key="1">
    <citation type="journal article" date="2018" name="Sci. Rep.">
        <title>Genomic signatures of local adaptation to the degree of environmental predictability in rotifers.</title>
        <authorList>
            <person name="Franch-Gras L."/>
            <person name="Hahn C."/>
            <person name="Garcia-Roger E.M."/>
            <person name="Carmona M.J."/>
            <person name="Serra M."/>
            <person name="Gomez A."/>
        </authorList>
    </citation>
    <scope>NUCLEOTIDE SEQUENCE [LARGE SCALE GENOMIC DNA]</scope>
    <source>
        <strain evidence="3">HYR1</strain>
    </source>
</reference>
<dbReference type="EMBL" id="REGN01005460">
    <property type="protein sequence ID" value="RNA13265.1"/>
    <property type="molecule type" value="Genomic_DNA"/>
</dbReference>
<dbReference type="AlphaFoldDB" id="A0A3M7QQL3"/>
<name>A0A3M7QQL3_BRAPC</name>
<gene>
    <name evidence="3" type="ORF">BpHYR1_036367</name>
</gene>
<keyword evidence="4" id="KW-1185">Reference proteome</keyword>
<evidence type="ECO:0000256" key="1">
    <source>
        <dbReference type="SAM" id="Coils"/>
    </source>
</evidence>
<feature type="compositionally biased region" description="Low complexity" evidence="2">
    <location>
        <begin position="249"/>
        <end position="284"/>
    </location>
</feature>
<evidence type="ECO:0000313" key="3">
    <source>
        <dbReference type="EMBL" id="RNA13265.1"/>
    </source>
</evidence>
<proteinExistence type="predicted"/>
<evidence type="ECO:0000256" key="2">
    <source>
        <dbReference type="SAM" id="MobiDB-lite"/>
    </source>
</evidence>
<feature type="region of interest" description="Disordered" evidence="2">
    <location>
        <begin position="300"/>
        <end position="329"/>
    </location>
</feature>
<feature type="region of interest" description="Disordered" evidence="2">
    <location>
        <begin position="193"/>
        <end position="287"/>
    </location>
</feature>
<sequence>MNQSVTDHNLNESYISESIFNESIPDEFQIEHENSVEFVQDMRQIVDNFRDESNFKDIKHWIRRLLIKKNNIKLLNFHINNETTPNQLFFDKFPTPFLNYDPFFVENYNKIIKKCQVEIMNESINRLRCQIKELRNNIKESKKKLNLPDDEKDDLISYLFKIVIKEKEKDFNDSHEKATRVVARPFIARQIVKSSQKSNEKGRKVSKNQNSKKFFQSNILQNNTNRPKHIGKYKSNDNIDQNNKSNQTKQSMKVNNSSKNNSKQQRPILNQGNNYQYQNSNKNMNNHRFKNDRVVNLGRIQSRKKSVSNDLNEDLYSHSETESVDNEENPFQFDKLIDQFCQNYKR</sequence>
<organism evidence="3 4">
    <name type="scientific">Brachionus plicatilis</name>
    <name type="common">Marine rotifer</name>
    <name type="synonym">Brachionus muelleri</name>
    <dbReference type="NCBI Taxonomy" id="10195"/>
    <lineage>
        <taxon>Eukaryota</taxon>
        <taxon>Metazoa</taxon>
        <taxon>Spiralia</taxon>
        <taxon>Gnathifera</taxon>
        <taxon>Rotifera</taxon>
        <taxon>Eurotatoria</taxon>
        <taxon>Monogononta</taxon>
        <taxon>Pseudotrocha</taxon>
        <taxon>Ploima</taxon>
        <taxon>Brachionidae</taxon>
        <taxon>Brachionus</taxon>
    </lineage>
</organism>